<evidence type="ECO:0000256" key="1">
    <source>
        <dbReference type="SAM" id="Phobius"/>
    </source>
</evidence>
<dbReference type="Pfam" id="PF11127">
    <property type="entry name" value="YgaP-like_TM"/>
    <property type="match status" value="1"/>
</dbReference>
<dbReference type="AlphaFoldDB" id="A0A090VJG4"/>
<organism evidence="3 6">
    <name type="scientific">Algibacter lectus</name>
    <dbReference type="NCBI Taxonomy" id="221126"/>
    <lineage>
        <taxon>Bacteria</taxon>
        <taxon>Pseudomonadati</taxon>
        <taxon>Bacteroidota</taxon>
        <taxon>Flavobacteriia</taxon>
        <taxon>Flavobacteriales</taxon>
        <taxon>Flavobacteriaceae</taxon>
        <taxon>Algibacter</taxon>
    </lineage>
</organism>
<gene>
    <name evidence="4" type="ORF">JCM19274_2297</name>
    <name evidence="3" type="ORF">JCM19300_2653</name>
</gene>
<keyword evidence="1" id="KW-1133">Transmembrane helix</keyword>
<dbReference type="Proteomes" id="UP000029644">
    <property type="component" value="Unassembled WGS sequence"/>
</dbReference>
<feature type="transmembrane region" description="Helical" evidence="1">
    <location>
        <begin position="12"/>
        <end position="29"/>
    </location>
</feature>
<proteinExistence type="predicted"/>
<feature type="transmembrane region" description="Helical" evidence="1">
    <location>
        <begin position="35"/>
        <end position="59"/>
    </location>
</feature>
<keyword evidence="1" id="KW-0472">Membrane</keyword>
<dbReference type="OrthoDB" id="1449682at2"/>
<sequence>MIKLKKNMSNFDRLVRFIVAILLLSLFFLGEIRGLIGIVLIAISFMFAFASITAFCPFYKSVNFNTNNKDDYI</sequence>
<comment type="caution">
    <text evidence="3">The sequence shown here is derived from an EMBL/GenBank/DDBJ whole genome shotgun (WGS) entry which is preliminary data.</text>
</comment>
<evidence type="ECO:0000259" key="2">
    <source>
        <dbReference type="Pfam" id="PF11127"/>
    </source>
</evidence>
<name>A0A090VJG4_9FLAO</name>
<evidence type="ECO:0000313" key="5">
    <source>
        <dbReference type="Proteomes" id="UP000029643"/>
    </source>
</evidence>
<dbReference type="EMBL" id="BBNQ01000025">
    <property type="protein sequence ID" value="GAL64895.1"/>
    <property type="molecule type" value="Genomic_DNA"/>
</dbReference>
<evidence type="ECO:0000313" key="6">
    <source>
        <dbReference type="Proteomes" id="UP000029644"/>
    </source>
</evidence>
<evidence type="ECO:0000313" key="4">
    <source>
        <dbReference type="EMBL" id="GAL82578.1"/>
    </source>
</evidence>
<accession>A0A090VJG4</accession>
<protein>
    <recommendedName>
        <fullName evidence="2">Inner membrane protein YgaP-like transmembrane domain-containing protein</fullName>
    </recommendedName>
</protein>
<reference evidence="5 6" key="1">
    <citation type="journal article" date="2014" name="Genome Announc.">
        <title>Draft Genome Sequences of Marine Flavobacterium Algibacter lectus Strains SS8 and NR4.</title>
        <authorList>
            <person name="Takatani N."/>
            <person name="Nakanishi M."/>
            <person name="Meirelles P."/>
            <person name="Mino S."/>
            <person name="Suda W."/>
            <person name="Oshima K."/>
            <person name="Hattori M."/>
            <person name="Ohkuma M."/>
            <person name="Hosokawa M."/>
            <person name="Miyashita K."/>
            <person name="Thompson F.L."/>
            <person name="Niwa A."/>
            <person name="Sawabe T."/>
            <person name="Sawabe T."/>
        </authorList>
    </citation>
    <scope>NUCLEOTIDE SEQUENCE [LARGE SCALE GENOMIC DNA]</scope>
    <source>
        <strain evidence="4">JCM 19274</strain>
        <strain evidence="3 6">JCM 19300</strain>
        <strain evidence="5">JCM19274</strain>
    </source>
</reference>
<dbReference type="RefSeq" id="WP_042501579.1">
    <property type="nucleotide sequence ID" value="NZ_BBNQ01000025.1"/>
</dbReference>
<dbReference type="EMBL" id="BBNU01000034">
    <property type="protein sequence ID" value="GAL82578.1"/>
    <property type="molecule type" value="Genomic_DNA"/>
</dbReference>
<keyword evidence="1" id="KW-0812">Transmembrane</keyword>
<dbReference type="InterPro" id="IPR021309">
    <property type="entry name" value="YgaP-like_TM"/>
</dbReference>
<evidence type="ECO:0000313" key="3">
    <source>
        <dbReference type="EMBL" id="GAL64895.1"/>
    </source>
</evidence>
<dbReference type="Proteomes" id="UP000029643">
    <property type="component" value="Unassembled WGS sequence"/>
</dbReference>
<feature type="domain" description="Inner membrane protein YgaP-like transmembrane" evidence="2">
    <location>
        <begin position="5"/>
        <end position="69"/>
    </location>
</feature>